<dbReference type="Proteomes" id="UP000298218">
    <property type="component" value="Unassembled WGS sequence"/>
</dbReference>
<gene>
    <name evidence="1" type="ORF">E3T53_12705</name>
</gene>
<dbReference type="EMBL" id="SOHQ01000033">
    <property type="protein sequence ID" value="TFD76877.1"/>
    <property type="molecule type" value="Genomic_DNA"/>
</dbReference>
<evidence type="ECO:0000313" key="2">
    <source>
        <dbReference type="Proteomes" id="UP000298218"/>
    </source>
</evidence>
<accession>A0A4Y8KKB2</accession>
<dbReference type="RefSeq" id="WP_134171943.1">
    <property type="nucleotide sequence ID" value="NZ_SODI01000001.1"/>
</dbReference>
<comment type="caution">
    <text evidence="1">The sequence shown here is derived from an EMBL/GenBank/DDBJ whole genome shotgun (WGS) entry which is preliminary data.</text>
</comment>
<protein>
    <submittedName>
        <fullName evidence="1">Uncharacterized protein</fullName>
    </submittedName>
</protein>
<proteinExistence type="predicted"/>
<dbReference type="AlphaFoldDB" id="A0A4Y8KKB2"/>
<reference evidence="1 2" key="1">
    <citation type="submission" date="2019-03" db="EMBL/GenBank/DDBJ databases">
        <title>Genomics of glacier-inhabiting Cryobacterium strains.</title>
        <authorList>
            <person name="Liu Q."/>
            <person name="Xin Y.-H."/>
        </authorList>
    </citation>
    <scope>NUCLEOTIDE SEQUENCE [LARGE SCALE GENOMIC DNA]</scope>
    <source>
        <strain evidence="1 2">CGMCC 1.4292</strain>
    </source>
</reference>
<keyword evidence="2" id="KW-1185">Reference proteome</keyword>
<name>A0A4Y8KKB2_9MICO</name>
<evidence type="ECO:0000313" key="1">
    <source>
        <dbReference type="EMBL" id="TFD76877.1"/>
    </source>
</evidence>
<organism evidence="1 2">
    <name type="scientific">Cryobacterium psychrophilum</name>
    <dbReference type="NCBI Taxonomy" id="41988"/>
    <lineage>
        <taxon>Bacteria</taxon>
        <taxon>Bacillati</taxon>
        <taxon>Actinomycetota</taxon>
        <taxon>Actinomycetes</taxon>
        <taxon>Micrococcales</taxon>
        <taxon>Microbacteriaceae</taxon>
        <taxon>Cryobacterium</taxon>
    </lineage>
</organism>
<sequence length="197" mass="22039">MNVSKSIIFPDGTRYSTTERVRDSWAIIAAPIDPDDIRQDARQRASRARSEAVRLEAAIDAPDFHFEESSSSDDSESLYSRVYLTGTKAHILVDGENLVVEEDLDRADQASELMVRTGVSVPDAVLRNASERLVRLRKDEADFALRAEPGSSIEEMPWRVLRWCRDESKARELISKLEARPMVSGTMSIVNATTVAL</sequence>